<protein>
    <submittedName>
        <fullName evidence="2 3">Uncharacterized protein</fullName>
    </submittedName>
</protein>
<dbReference type="EnsemblFungi" id="PTTG_29759-t43_1">
    <property type="protein sequence ID" value="PTTG_29759-t43_1-p1"/>
    <property type="gene ID" value="PTTG_29759"/>
</dbReference>
<feature type="non-terminal residue" evidence="2">
    <location>
        <position position="271"/>
    </location>
</feature>
<evidence type="ECO:0000256" key="1">
    <source>
        <dbReference type="SAM" id="MobiDB-lite"/>
    </source>
</evidence>
<evidence type="ECO:0000313" key="4">
    <source>
        <dbReference type="Proteomes" id="UP000005240"/>
    </source>
</evidence>
<evidence type="ECO:0000313" key="3">
    <source>
        <dbReference type="EnsemblFungi" id="PTTG_29759-t43_1-p1"/>
    </source>
</evidence>
<dbReference type="AlphaFoldDB" id="A0A180G255"/>
<reference evidence="3" key="4">
    <citation type="submission" date="2025-05" db="UniProtKB">
        <authorList>
            <consortium name="EnsemblFungi"/>
        </authorList>
    </citation>
    <scope>IDENTIFICATION</scope>
    <source>
        <strain evidence="3">isolate 1-1 / race 1 (BBBD)</strain>
    </source>
</reference>
<accession>A0A180G255</accession>
<reference evidence="3 4" key="3">
    <citation type="journal article" date="2017" name="G3 (Bethesda)">
        <title>Comparative analysis highlights variable genome content of wheat rusts and divergence of the mating loci.</title>
        <authorList>
            <person name="Cuomo C.A."/>
            <person name="Bakkeren G."/>
            <person name="Khalil H.B."/>
            <person name="Panwar V."/>
            <person name="Joly D."/>
            <person name="Linning R."/>
            <person name="Sakthikumar S."/>
            <person name="Song X."/>
            <person name="Adiconis X."/>
            <person name="Fan L."/>
            <person name="Goldberg J.M."/>
            <person name="Levin J.Z."/>
            <person name="Young S."/>
            <person name="Zeng Q."/>
            <person name="Anikster Y."/>
            <person name="Bruce M."/>
            <person name="Wang M."/>
            <person name="Yin C."/>
            <person name="McCallum B."/>
            <person name="Szabo L.J."/>
            <person name="Hulbert S."/>
            <person name="Chen X."/>
            <person name="Fellers J.P."/>
        </authorList>
    </citation>
    <scope>NUCLEOTIDE SEQUENCE</scope>
    <source>
        <strain evidence="3">isolate 1-1 / race 1 (BBBD)</strain>
        <strain evidence="4">Isolate 1-1 / race 1 (BBBD)</strain>
    </source>
</reference>
<proteinExistence type="predicted"/>
<gene>
    <name evidence="2" type="ORF">PTTG_29759</name>
</gene>
<dbReference type="EMBL" id="ADAS02000868">
    <property type="protein sequence ID" value="OAV86714.1"/>
    <property type="molecule type" value="Genomic_DNA"/>
</dbReference>
<keyword evidence="4" id="KW-1185">Reference proteome</keyword>
<sequence>MSASPVRRFAPRARSPFRKIKHHRSRVSSPYPANSPNQAPAVTQGPDQVADDGSIHPNLAAAAAQVAGASSGSNSDNDALFSAEEQDDHDTPLTELGPGPTSAPEDEDIRIIQQLGEFLRLPDIQIENIQRTATLVGKNHWLATLMYLEWIRYRLEQTGSIQPTEVGPAPQVTRRFVFHPDVRDFIRLKIREHLLLSNLQAYGRTQTVANRSLIARTPLVLVKASIDMMQNEWKETFMPPGYLTPENEAVTRVRDLIRELLKYEKSALAKL</sequence>
<reference evidence="2" key="1">
    <citation type="submission" date="2009-11" db="EMBL/GenBank/DDBJ databases">
        <authorList>
            <consortium name="The Broad Institute Genome Sequencing Platform"/>
            <person name="Ward D."/>
            <person name="Feldgarden M."/>
            <person name="Earl A."/>
            <person name="Young S.K."/>
            <person name="Zeng Q."/>
            <person name="Koehrsen M."/>
            <person name="Alvarado L."/>
            <person name="Berlin A."/>
            <person name="Bochicchio J."/>
            <person name="Borenstein D."/>
            <person name="Chapman S.B."/>
            <person name="Chen Z."/>
            <person name="Engels R."/>
            <person name="Freedman E."/>
            <person name="Gellesch M."/>
            <person name="Goldberg J."/>
            <person name="Griggs A."/>
            <person name="Gujja S."/>
            <person name="Heilman E."/>
            <person name="Heiman D."/>
            <person name="Hepburn T."/>
            <person name="Howarth C."/>
            <person name="Jen D."/>
            <person name="Larson L."/>
            <person name="Lewis B."/>
            <person name="Mehta T."/>
            <person name="Park D."/>
            <person name="Pearson M."/>
            <person name="Roberts A."/>
            <person name="Saif S."/>
            <person name="Shea T."/>
            <person name="Shenoy N."/>
            <person name="Sisk P."/>
            <person name="Stolte C."/>
            <person name="Sykes S."/>
            <person name="Thomson T."/>
            <person name="Walk T."/>
            <person name="White J."/>
            <person name="Yandava C."/>
            <person name="Izard J."/>
            <person name="Baranova O.V."/>
            <person name="Blanton J.M."/>
            <person name="Tanner A.C."/>
            <person name="Dewhirst F.E."/>
            <person name="Haas B."/>
            <person name="Nusbaum C."/>
            <person name="Birren B."/>
        </authorList>
    </citation>
    <scope>NUCLEOTIDE SEQUENCE [LARGE SCALE GENOMIC DNA]</scope>
    <source>
        <strain evidence="2">1-1 BBBD Race 1</strain>
    </source>
</reference>
<feature type="compositionally biased region" description="Low complexity" evidence="1">
    <location>
        <begin position="60"/>
        <end position="75"/>
    </location>
</feature>
<feature type="region of interest" description="Disordered" evidence="1">
    <location>
        <begin position="1"/>
        <end position="106"/>
    </location>
</feature>
<dbReference type="VEuPathDB" id="FungiDB:PTTG_29759"/>
<reference evidence="2" key="2">
    <citation type="submission" date="2016-05" db="EMBL/GenBank/DDBJ databases">
        <title>Comparative analysis highlights variable genome content of wheat rusts and divergence of the mating loci.</title>
        <authorList>
            <person name="Cuomo C.A."/>
            <person name="Bakkeren G."/>
            <person name="Szabo L."/>
            <person name="Khalil H."/>
            <person name="Joly D."/>
            <person name="Goldberg J."/>
            <person name="Young S."/>
            <person name="Zeng Q."/>
            <person name="Fellers J."/>
        </authorList>
    </citation>
    <scope>NUCLEOTIDE SEQUENCE [LARGE SCALE GENOMIC DNA]</scope>
    <source>
        <strain evidence="2">1-1 BBBD Race 1</strain>
    </source>
</reference>
<feature type="compositionally biased region" description="Basic residues" evidence="1">
    <location>
        <begin position="9"/>
        <end position="26"/>
    </location>
</feature>
<evidence type="ECO:0000313" key="2">
    <source>
        <dbReference type="EMBL" id="OAV86714.1"/>
    </source>
</evidence>
<feature type="compositionally biased region" description="Polar residues" evidence="1">
    <location>
        <begin position="27"/>
        <end position="41"/>
    </location>
</feature>
<name>A0A180G255_PUCT1</name>
<organism evidence="2">
    <name type="scientific">Puccinia triticina (isolate 1-1 / race 1 (BBBD))</name>
    <name type="common">Brown leaf rust fungus</name>
    <dbReference type="NCBI Taxonomy" id="630390"/>
    <lineage>
        <taxon>Eukaryota</taxon>
        <taxon>Fungi</taxon>
        <taxon>Dikarya</taxon>
        <taxon>Basidiomycota</taxon>
        <taxon>Pucciniomycotina</taxon>
        <taxon>Pucciniomycetes</taxon>
        <taxon>Pucciniales</taxon>
        <taxon>Pucciniaceae</taxon>
        <taxon>Puccinia</taxon>
    </lineage>
</organism>
<dbReference type="Proteomes" id="UP000005240">
    <property type="component" value="Unassembled WGS sequence"/>
</dbReference>